<name>A0A9X0XFH0_9BURK</name>
<dbReference type="AlphaFoldDB" id="A0A9X0XFH0"/>
<organism evidence="1 2">
    <name type="scientific">Aquariibacter lacus</name>
    <dbReference type="NCBI Taxonomy" id="2801332"/>
    <lineage>
        <taxon>Bacteria</taxon>
        <taxon>Pseudomonadati</taxon>
        <taxon>Pseudomonadota</taxon>
        <taxon>Betaproteobacteria</taxon>
        <taxon>Burkholderiales</taxon>
        <taxon>Sphaerotilaceae</taxon>
        <taxon>Aquariibacter</taxon>
    </lineage>
</organism>
<dbReference type="EMBL" id="JAERRA010000002">
    <property type="protein sequence ID" value="MBL0720869.1"/>
    <property type="molecule type" value="Genomic_DNA"/>
</dbReference>
<proteinExistence type="predicted"/>
<comment type="caution">
    <text evidence="1">The sequence shown here is derived from an EMBL/GenBank/DDBJ whole genome shotgun (WGS) entry which is preliminary data.</text>
</comment>
<dbReference type="RefSeq" id="WP_201827681.1">
    <property type="nucleotide sequence ID" value="NZ_JAERRA010000002.1"/>
</dbReference>
<accession>A0A9X0XFH0</accession>
<protein>
    <submittedName>
        <fullName evidence="1">Uncharacterized protein</fullName>
    </submittedName>
</protein>
<sequence>MSRGPALHWLVFSLSEGSDGVLGLEAEAASRDPAEAAAIAAEAAGVLAWAAEAFPEGPGPVEDGADWDQALSQHEEPGGWQHLALSLSASPRFLDAFAARFGDPRAD</sequence>
<evidence type="ECO:0000313" key="2">
    <source>
        <dbReference type="Proteomes" id="UP000643207"/>
    </source>
</evidence>
<keyword evidence="2" id="KW-1185">Reference proteome</keyword>
<reference evidence="1 2" key="1">
    <citation type="submission" date="2021-01" db="EMBL/GenBank/DDBJ databases">
        <title>Piscinibacter sp. Jin2 Genome sequencing and assembly.</title>
        <authorList>
            <person name="Kim I."/>
        </authorList>
    </citation>
    <scope>NUCLEOTIDE SEQUENCE [LARGE SCALE GENOMIC DNA]</scope>
    <source>
        <strain evidence="1 2">Jin2</strain>
    </source>
</reference>
<dbReference type="Proteomes" id="UP000643207">
    <property type="component" value="Unassembled WGS sequence"/>
</dbReference>
<gene>
    <name evidence="1" type="ORF">JI742_13325</name>
</gene>
<evidence type="ECO:0000313" key="1">
    <source>
        <dbReference type="EMBL" id="MBL0720869.1"/>
    </source>
</evidence>